<dbReference type="PATRIC" id="fig|243230.17.peg.2013"/>
<gene>
    <name evidence="2" type="ordered locus">DR_1800</name>
</gene>
<dbReference type="InterPro" id="IPR051908">
    <property type="entry name" value="Ribosomal_N-acetyltransferase"/>
</dbReference>
<dbReference type="GeneID" id="69518040"/>
<dbReference type="SUPFAM" id="SSF55729">
    <property type="entry name" value="Acyl-CoA N-acyltransferases (Nat)"/>
    <property type="match status" value="1"/>
</dbReference>
<dbReference type="EMBL" id="AE000513">
    <property type="protein sequence ID" value="AAF11356.1"/>
    <property type="molecule type" value="Genomic_DNA"/>
</dbReference>
<proteinExistence type="predicted"/>
<dbReference type="GO" id="GO:0008999">
    <property type="term" value="F:protein-N-terminal-alanine acetyltransferase activity"/>
    <property type="evidence" value="ECO:0000318"/>
    <property type="project" value="GO_Central"/>
</dbReference>
<dbReference type="STRING" id="243230.DR_1800"/>
<feature type="domain" description="N-acetyltransferase" evidence="1">
    <location>
        <begin position="14"/>
        <end position="174"/>
    </location>
</feature>
<dbReference type="Proteomes" id="UP000002524">
    <property type="component" value="Chromosome 1"/>
</dbReference>
<dbReference type="HOGENOM" id="CLU_013985_3_4_0"/>
<dbReference type="InterPro" id="IPR000182">
    <property type="entry name" value="GNAT_dom"/>
</dbReference>
<dbReference type="EnsemblBacteria" id="AAF11356">
    <property type="protein sequence ID" value="AAF11356"/>
    <property type="gene ID" value="DR_1800"/>
</dbReference>
<dbReference type="PROSITE" id="PS51186">
    <property type="entry name" value="GNAT"/>
    <property type="match status" value="1"/>
</dbReference>
<dbReference type="AlphaFoldDB" id="Q9RTG4"/>
<dbReference type="InterPro" id="IPR016181">
    <property type="entry name" value="Acyl_CoA_acyltransferase"/>
</dbReference>
<dbReference type="GO" id="GO:0005737">
    <property type="term" value="C:cytoplasm"/>
    <property type="evidence" value="ECO:0000318"/>
    <property type="project" value="GO_Central"/>
</dbReference>
<protein>
    <submittedName>
        <fullName evidence="2">Acetyltransferase, putative</fullName>
    </submittedName>
</protein>
<dbReference type="KEGG" id="dra:DR_1800"/>
<dbReference type="PANTHER" id="PTHR43441:SF10">
    <property type="entry name" value="ACETYLTRANSFERASE"/>
    <property type="match status" value="1"/>
</dbReference>
<organism evidence="2 3">
    <name type="scientific">Deinococcus radiodurans (strain ATCC 13939 / DSM 20539 / JCM 16871 / CCUG 27074 / LMG 4051 / NBRC 15346 / NCIMB 9279 / VKM B-1422 / R1)</name>
    <dbReference type="NCBI Taxonomy" id="243230"/>
    <lineage>
        <taxon>Bacteria</taxon>
        <taxon>Thermotogati</taxon>
        <taxon>Deinococcota</taxon>
        <taxon>Deinococci</taxon>
        <taxon>Deinococcales</taxon>
        <taxon>Deinococcaceae</taxon>
        <taxon>Deinococcus</taxon>
    </lineage>
</organism>
<dbReference type="Gene3D" id="3.40.630.30">
    <property type="match status" value="1"/>
</dbReference>
<reference evidence="2 3" key="1">
    <citation type="journal article" date="1999" name="Science">
        <title>Genome sequence of the radioresistant bacterium Deinococcus radiodurans R1.</title>
        <authorList>
            <person name="White O."/>
            <person name="Eisen J.A."/>
            <person name="Heidelberg J.F."/>
            <person name="Hickey E.K."/>
            <person name="Peterson J.D."/>
            <person name="Dodson R.J."/>
            <person name="Haft D.H."/>
            <person name="Gwinn M.L."/>
            <person name="Nelson W.C."/>
            <person name="Richardson D.L."/>
            <person name="Moffat K.S."/>
            <person name="Qin H."/>
            <person name="Jiang L."/>
            <person name="Pamphile W."/>
            <person name="Crosby M."/>
            <person name="Shen M."/>
            <person name="Vamathevan J.J."/>
            <person name="Lam P."/>
            <person name="McDonald L."/>
            <person name="Utterback T."/>
            <person name="Zalewski C."/>
            <person name="Makarova K.S."/>
            <person name="Aravind L."/>
            <person name="Daly M.J."/>
            <person name="Minton K.W."/>
            <person name="Fleischmann R.D."/>
            <person name="Ketchum K.A."/>
            <person name="Nelson K.E."/>
            <person name="Salzberg S."/>
            <person name="Smith H.O."/>
            <person name="Venter J.C."/>
            <person name="Fraser C.M."/>
        </authorList>
    </citation>
    <scope>NUCLEOTIDE SEQUENCE [LARGE SCALE GENOMIC DNA]</scope>
    <source>
        <strain evidence="3">ATCC 13939 / DSM 20539 / JCM 16871 / LMG 4051 / NBRC 15346 / NCIMB 9279 / R1 / VKM B-1422</strain>
    </source>
</reference>
<keyword evidence="3" id="KW-1185">Reference proteome</keyword>
<dbReference type="PANTHER" id="PTHR43441">
    <property type="entry name" value="RIBOSOMAL-PROTEIN-SERINE ACETYLTRANSFERASE"/>
    <property type="match status" value="1"/>
</dbReference>
<dbReference type="PaxDb" id="243230-DR_1800"/>
<evidence type="ECO:0000313" key="2">
    <source>
        <dbReference type="EMBL" id="AAF11356.1"/>
    </source>
</evidence>
<evidence type="ECO:0000313" key="3">
    <source>
        <dbReference type="Proteomes" id="UP000002524"/>
    </source>
</evidence>
<sequence length="179" mass="19372">MPPLLPITLRAGPYTLRPFAQLDVPSIVAASHDPLIPLITTVPAACDEAGALAFIARQHERLSSGQGWSLAVAEGDAPALGQIGLWPQRHETASLGYWLLASARGQGAAAAALSALAGFGLGQFERLELYVEPWNEASWRTAERVGFRREGLLRQYQYVGSERKDMYVYSLLPGELSIA</sequence>
<accession>Q9RTG4</accession>
<dbReference type="InParanoid" id="Q9RTG4"/>
<dbReference type="OrthoDB" id="9811523at2"/>
<evidence type="ECO:0000259" key="1">
    <source>
        <dbReference type="PROSITE" id="PS51186"/>
    </source>
</evidence>
<dbReference type="PIR" id="D75351">
    <property type="entry name" value="D75351"/>
</dbReference>
<name>Q9RTG4_DEIRA</name>
<dbReference type="RefSeq" id="WP_010888435.1">
    <property type="nucleotide sequence ID" value="NC_001263.1"/>
</dbReference>
<dbReference type="SMR" id="Q9RTG4"/>
<dbReference type="GO" id="GO:1990189">
    <property type="term" value="F:protein N-terminal-serine acetyltransferase activity"/>
    <property type="evidence" value="ECO:0000318"/>
    <property type="project" value="GO_Central"/>
</dbReference>
<dbReference type="Pfam" id="PF13302">
    <property type="entry name" value="Acetyltransf_3"/>
    <property type="match status" value="1"/>
</dbReference>
<dbReference type="eggNOG" id="COG1670">
    <property type="taxonomic scope" value="Bacteria"/>
</dbReference>